<keyword evidence="2 7" id="KW-0489">Methyltransferase</keyword>
<dbReference type="Pfam" id="PF00145">
    <property type="entry name" value="DNA_methylase"/>
    <property type="match status" value="2"/>
</dbReference>
<dbReference type="InterPro" id="IPR050390">
    <property type="entry name" value="C5-Methyltransferase"/>
</dbReference>
<dbReference type="PROSITE" id="PS51679">
    <property type="entry name" value="SAM_MT_C5"/>
    <property type="match status" value="1"/>
</dbReference>
<keyword evidence="4 7" id="KW-0949">S-adenosyl-L-methionine</keyword>
<keyword evidence="3 7" id="KW-0808">Transferase</keyword>
<dbReference type="NCBIfam" id="TIGR00675">
    <property type="entry name" value="dcm"/>
    <property type="match status" value="1"/>
</dbReference>
<dbReference type="InterPro" id="IPR001525">
    <property type="entry name" value="C5_MeTfrase"/>
</dbReference>
<dbReference type="SUPFAM" id="SSF53335">
    <property type="entry name" value="S-adenosyl-L-methionine-dependent methyltransferases"/>
    <property type="match status" value="1"/>
</dbReference>
<dbReference type="GO" id="GO:0003886">
    <property type="term" value="F:DNA (cytosine-5-)-methyltransferase activity"/>
    <property type="evidence" value="ECO:0007669"/>
    <property type="project" value="UniProtKB-EC"/>
</dbReference>
<dbReference type="Gene3D" id="3.90.120.10">
    <property type="entry name" value="DNA Methylase, subunit A, domain 2"/>
    <property type="match status" value="1"/>
</dbReference>
<keyword evidence="10" id="KW-1185">Reference proteome</keyword>
<evidence type="ECO:0000256" key="7">
    <source>
        <dbReference type="PROSITE-ProRule" id="PRU01016"/>
    </source>
</evidence>
<accession>A0A4R3YLE1</accession>
<dbReference type="GO" id="GO:0009307">
    <property type="term" value="P:DNA restriction-modification system"/>
    <property type="evidence" value="ECO:0007669"/>
    <property type="project" value="UniProtKB-KW"/>
</dbReference>
<comment type="caution">
    <text evidence="9">The sequence shown here is derived from an EMBL/GenBank/DDBJ whole genome shotgun (WGS) entry which is preliminary data.</text>
</comment>
<protein>
    <recommendedName>
        <fullName evidence="1">DNA (cytosine-5-)-methyltransferase</fullName>
        <ecNumber evidence="1">2.1.1.37</ecNumber>
    </recommendedName>
</protein>
<evidence type="ECO:0000313" key="10">
    <source>
        <dbReference type="Proteomes" id="UP000295645"/>
    </source>
</evidence>
<evidence type="ECO:0000256" key="5">
    <source>
        <dbReference type="ARBA" id="ARBA00022747"/>
    </source>
</evidence>
<feature type="active site" evidence="7">
    <location>
        <position position="141"/>
    </location>
</feature>
<evidence type="ECO:0000256" key="3">
    <source>
        <dbReference type="ARBA" id="ARBA00022679"/>
    </source>
</evidence>
<dbReference type="Gene3D" id="3.40.50.150">
    <property type="entry name" value="Vaccinia Virus protein VP39"/>
    <property type="match status" value="1"/>
</dbReference>
<dbReference type="PRINTS" id="PR00105">
    <property type="entry name" value="C5METTRFRASE"/>
</dbReference>
<evidence type="ECO:0000256" key="4">
    <source>
        <dbReference type="ARBA" id="ARBA00022691"/>
    </source>
</evidence>
<organism evidence="9 10">
    <name type="scientific">Luteibacter rhizovicinus</name>
    <dbReference type="NCBI Taxonomy" id="242606"/>
    <lineage>
        <taxon>Bacteria</taxon>
        <taxon>Pseudomonadati</taxon>
        <taxon>Pseudomonadota</taxon>
        <taxon>Gammaproteobacteria</taxon>
        <taxon>Lysobacterales</taxon>
        <taxon>Rhodanobacteraceae</taxon>
        <taxon>Luteibacter</taxon>
    </lineage>
</organism>
<dbReference type="GO" id="GO:0003677">
    <property type="term" value="F:DNA binding"/>
    <property type="evidence" value="ECO:0007669"/>
    <property type="project" value="TreeGrafter"/>
</dbReference>
<dbReference type="OrthoDB" id="9813719at2"/>
<gene>
    <name evidence="9" type="ORF">EC912_11053</name>
</gene>
<evidence type="ECO:0000313" key="9">
    <source>
        <dbReference type="EMBL" id="TCV91623.1"/>
    </source>
</evidence>
<comment type="similarity">
    <text evidence="7 8">Belongs to the class I-like SAM-binding methyltransferase superfamily. C5-methyltransferase family.</text>
</comment>
<dbReference type="PANTHER" id="PTHR10629">
    <property type="entry name" value="CYTOSINE-SPECIFIC METHYLTRANSFERASE"/>
    <property type="match status" value="1"/>
</dbReference>
<dbReference type="Proteomes" id="UP000295645">
    <property type="component" value="Unassembled WGS sequence"/>
</dbReference>
<dbReference type="GO" id="GO:0044027">
    <property type="term" value="P:negative regulation of gene expression via chromosomal CpG island methylation"/>
    <property type="evidence" value="ECO:0007669"/>
    <property type="project" value="TreeGrafter"/>
</dbReference>
<dbReference type="EMBL" id="SMCS01000010">
    <property type="protein sequence ID" value="TCV91623.1"/>
    <property type="molecule type" value="Genomic_DNA"/>
</dbReference>
<evidence type="ECO:0000256" key="2">
    <source>
        <dbReference type="ARBA" id="ARBA00022603"/>
    </source>
</evidence>
<name>A0A4R3YLE1_9GAMM</name>
<dbReference type="RefSeq" id="WP_132147071.1">
    <property type="nucleotide sequence ID" value="NZ_SMCS01000010.1"/>
</dbReference>
<reference evidence="9 10" key="1">
    <citation type="submission" date="2019-03" db="EMBL/GenBank/DDBJ databases">
        <title>Above-ground endophytic microbial communities from plants in different locations in the United States.</title>
        <authorList>
            <person name="Frank C."/>
        </authorList>
    </citation>
    <scope>NUCLEOTIDE SEQUENCE [LARGE SCALE GENOMIC DNA]</scope>
    <source>
        <strain evidence="9 10">LP_13_YM</strain>
    </source>
</reference>
<keyword evidence="5" id="KW-0680">Restriction system</keyword>
<evidence type="ECO:0000256" key="8">
    <source>
        <dbReference type="RuleBase" id="RU000416"/>
    </source>
</evidence>
<dbReference type="EC" id="2.1.1.37" evidence="1"/>
<comment type="catalytic activity">
    <reaction evidence="6">
        <text>a 2'-deoxycytidine in DNA + S-adenosyl-L-methionine = a 5-methyl-2'-deoxycytidine in DNA + S-adenosyl-L-homocysteine + H(+)</text>
        <dbReference type="Rhea" id="RHEA:13681"/>
        <dbReference type="Rhea" id="RHEA-COMP:11369"/>
        <dbReference type="Rhea" id="RHEA-COMP:11370"/>
        <dbReference type="ChEBI" id="CHEBI:15378"/>
        <dbReference type="ChEBI" id="CHEBI:57856"/>
        <dbReference type="ChEBI" id="CHEBI:59789"/>
        <dbReference type="ChEBI" id="CHEBI:85452"/>
        <dbReference type="ChEBI" id="CHEBI:85454"/>
        <dbReference type="EC" id="2.1.1.37"/>
    </reaction>
</comment>
<dbReference type="GO" id="GO:0032259">
    <property type="term" value="P:methylation"/>
    <property type="evidence" value="ECO:0007669"/>
    <property type="project" value="UniProtKB-KW"/>
</dbReference>
<dbReference type="PANTHER" id="PTHR10629:SF52">
    <property type="entry name" value="DNA (CYTOSINE-5)-METHYLTRANSFERASE 1"/>
    <property type="match status" value="1"/>
</dbReference>
<evidence type="ECO:0000256" key="6">
    <source>
        <dbReference type="ARBA" id="ARBA00047422"/>
    </source>
</evidence>
<sequence length="532" mass="60054">MASSKIGIIDVFAGPGGLGEGFSRFETPTGKRPFKIGVSAEMEKSAHETLRLRAFLRSLREDEGDMPEAYAKFLESVAKGTEKSASDWFSEGEHRQRWENASEEALNLTLGDENHDRILYDKIRRIRKEFESLILIGGPPCQAYSLVGRARQKNVPGFESIGDKKHFLYKEYLRILGEFTPDIFIMENVKGILTSTVGGQRMFDMIKRDLANPRRALNMRDAPREDTYVLLPIHVRDGEERDPAKVLADPTGFIIRSERHGLPQARHRVIIMGVSRELATRAISAPRLEEATAPTLEQALSGLPRLRSGISRAADNGDAWANELARHKRRLLKWLERSHPMISERLEKASFNPKVARSSYKYTDRSTDISSKLKGSSLFVTSHEARSHMVSDLGRYLFAAAHASSEHRSPKSNEFPTFLAPDHVSWGTGAFSDRFRVQLRDRPSSTVTSHLSKDGHAFIHWDASQCRSLTVREAARLQTFPDDYIFLGNRTQQYVQVGNAVPPMLAEQIASVVWSIFHSSTRSHASHEFRRS</sequence>
<dbReference type="AlphaFoldDB" id="A0A4R3YLE1"/>
<proteinExistence type="inferred from homology"/>
<evidence type="ECO:0000256" key="1">
    <source>
        <dbReference type="ARBA" id="ARBA00011975"/>
    </source>
</evidence>
<dbReference type="InterPro" id="IPR029063">
    <property type="entry name" value="SAM-dependent_MTases_sf"/>
</dbReference>